<accession>A0A0E3UX23</accession>
<gene>
    <name evidence="1" type="ORF">PKOR_13055</name>
</gene>
<proteinExistence type="predicted"/>
<evidence type="ECO:0000313" key="2">
    <source>
        <dbReference type="Proteomes" id="UP000033109"/>
    </source>
</evidence>
<sequence length="65" mass="7662">MRNSPSLQQLNNSQQIYNVGYTIIEYLVHKWGKQKLAEFIRSYANFEKILGVSEEGWHQLVADNY</sequence>
<dbReference type="EMBL" id="CP009621">
    <property type="protein sequence ID" value="AKD03872.1"/>
    <property type="molecule type" value="Genomic_DNA"/>
</dbReference>
<dbReference type="Proteomes" id="UP000033109">
    <property type="component" value="Chromosome"/>
</dbReference>
<organism evidence="1 2">
    <name type="scientific">Pontibacter korlensis</name>
    <dbReference type="NCBI Taxonomy" id="400092"/>
    <lineage>
        <taxon>Bacteria</taxon>
        <taxon>Pseudomonadati</taxon>
        <taxon>Bacteroidota</taxon>
        <taxon>Cytophagia</taxon>
        <taxon>Cytophagales</taxon>
        <taxon>Hymenobacteraceae</taxon>
        <taxon>Pontibacter</taxon>
    </lineage>
</organism>
<dbReference type="RefSeq" id="WP_046311303.1">
    <property type="nucleotide sequence ID" value="NZ_CBCSCY010000003.1"/>
</dbReference>
<dbReference type="PATRIC" id="fig|400092.3.peg.2850"/>
<dbReference type="AlphaFoldDB" id="A0A0E3UX23"/>
<dbReference type="STRING" id="400092.PKOR_13055"/>
<name>A0A0E3UX23_9BACT</name>
<reference evidence="1 2" key="1">
    <citation type="journal article" date="2015" name="Sci. Rep.">
        <title>Unraveling adaptation of Pontibacter korlensis to radiation and infertility in desert through complete genome and comparative transcriptomic analysis.</title>
        <authorList>
            <person name="Dai J."/>
            <person name="Dai W."/>
            <person name="Qiu C."/>
            <person name="Yang Z."/>
            <person name="Zhang Y."/>
            <person name="Zhou M."/>
            <person name="Zhang L."/>
            <person name="Fang C."/>
            <person name="Gao Q."/>
            <person name="Yang Q."/>
            <person name="Li X."/>
            <person name="Wang Z."/>
            <person name="Wang Z."/>
            <person name="Jia Z."/>
            <person name="Chen X."/>
        </authorList>
    </citation>
    <scope>NUCLEOTIDE SEQUENCE [LARGE SCALE GENOMIC DNA]</scope>
    <source>
        <strain evidence="1 2">X14-1T</strain>
    </source>
</reference>
<dbReference type="HOGENOM" id="CLU_2846072_0_0_10"/>
<evidence type="ECO:0000313" key="1">
    <source>
        <dbReference type="EMBL" id="AKD03872.1"/>
    </source>
</evidence>
<protein>
    <submittedName>
        <fullName evidence="1">Uncharacterized protein</fullName>
    </submittedName>
</protein>
<dbReference type="OrthoDB" id="5855557at2"/>
<keyword evidence="2" id="KW-1185">Reference proteome</keyword>
<dbReference type="KEGG" id="pko:PKOR_13055"/>